<evidence type="ECO:0000256" key="1">
    <source>
        <dbReference type="ARBA" id="ARBA00022729"/>
    </source>
</evidence>
<dbReference type="AlphaFoldDB" id="A0A8S1UKA7"/>
<feature type="domain" description="EGF-like" evidence="4">
    <location>
        <begin position="474"/>
        <end position="504"/>
    </location>
</feature>
<dbReference type="InterPro" id="IPR011936">
    <property type="entry name" value="Myxo_disulph_rpt"/>
</dbReference>
<organism evidence="5 6">
    <name type="scientific">Paramecium pentaurelia</name>
    <dbReference type="NCBI Taxonomy" id="43138"/>
    <lineage>
        <taxon>Eukaryota</taxon>
        <taxon>Sar</taxon>
        <taxon>Alveolata</taxon>
        <taxon>Ciliophora</taxon>
        <taxon>Intramacronucleata</taxon>
        <taxon>Oligohymenophorea</taxon>
        <taxon>Peniculida</taxon>
        <taxon>Parameciidae</taxon>
        <taxon>Paramecium</taxon>
    </lineage>
</organism>
<dbReference type="InterPro" id="IPR000742">
    <property type="entry name" value="EGF"/>
</dbReference>
<keyword evidence="3" id="KW-1015">Disulfide bond</keyword>
<sequence length="1035" mass="121347">MISSSAYTSSFNAYQGIRDFQLFIRPILNYDFCFDENIYPFDGCFAEIYDCVEGCSNCLRGVCLECQGGWQYYEQNKNCLPICGDSIITYFEECDDGNTYQYDGCYQCKYSCQQDCLLCEFGQCLRWKTSYLEFQNQSYSDNLNLKLPIAQKNKNHNQCQYLYDSLECYQYINELTWLFLTCESQYQMNEKRLKQYSKKKCGDLIITCDEECDDGNQVEYDGCYMCKYSCPLNCSKCQFGKCKQCQPRYELINGYCKYNCDGYEIYDDQENRNCINRIINLIENGDQQHYLFNNQNSQYKLVSSLTCNLKDFGIFGYFYNQCRTPVIQYCKESLYDKCLECDEYYKLENNIQICTPLCNDGIVIEREQCDDKNNIQFDGCYKCQQSCLLECLNCVGNKCYQCLDGWQLIDYSCYQYCGDGQITLTIRQKSSTRYTSSYSAYYGIRDFQLFLKTYDNCFDDNIQPFDGCFANIYDCIIGCSNCVRGICLKCQDGWEYYEQNKNCIPICGDSIITYFEECDDGNTYQYDGCYQCKYSCQQDCLLCEFGQCLRWKTSYLEFQNQSYSNNLNLKLPIAQKNKNHNQCQYLYDSLECYQYINELTWLFLTCESQYQMNEKRLKQYSKKKCGDLIITCDEECDDGNQVEYDGCYMCKYSCPLNCSKCQFGKCKQCQPRYELINGYCKYNCDGYEIYDDQENRNCINRIINLIENGDQQHYLFNNQNSQYKLVSSLTCNLKDFGIFGYFYNQCRTPVIQYCKESLYDKCLECDEYYKLENNIQICTPLCNDGIVIEREQCDDKNNIQFDGCYKCQQSCLLECLNCVGNKCYQCLDGWQLIDYSCYQYCGDGQVAKSSMEQCDDGNYNDGDGCYECKFECFPFCKSCADRNTCLVCEKYFELFNNSCKPICGDDYIIIGLEECEDGNDIPYDGCFNCQFQCEKECQICKSGLCIECIEGYMIIKDYCEVNNQTQIMDDEEDTQIQKKCGNGIYSNDEECDDGNLFQNDGCSILCEIEFNWFCNNQLNKSSICTPYTIIQFQIK</sequence>
<evidence type="ECO:0000256" key="3">
    <source>
        <dbReference type="ARBA" id="ARBA00023157"/>
    </source>
</evidence>
<keyword evidence="6" id="KW-1185">Reference proteome</keyword>
<feature type="domain" description="EGF-like" evidence="4">
    <location>
        <begin position="928"/>
        <end position="960"/>
    </location>
</feature>
<evidence type="ECO:0000256" key="2">
    <source>
        <dbReference type="ARBA" id="ARBA00022737"/>
    </source>
</evidence>
<dbReference type="Pfam" id="PF13948">
    <property type="entry name" value="DUF4215"/>
    <property type="match status" value="10"/>
</dbReference>
<dbReference type="PANTHER" id="PTHR39767">
    <property type="entry name" value="CALCIUM/CALMODULIN-BINDING MEMBRANE PROTEIN PCM4-RELATED"/>
    <property type="match status" value="1"/>
</dbReference>
<feature type="domain" description="EGF-like" evidence="4">
    <location>
        <begin position="229"/>
        <end position="257"/>
    </location>
</feature>
<dbReference type="SMART" id="SM00181">
    <property type="entry name" value="EGF"/>
    <property type="match status" value="7"/>
</dbReference>
<feature type="domain" description="EGF-like" evidence="4">
    <location>
        <begin position="382"/>
        <end position="414"/>
    </location>
</feature>
<feature type="domain" description="EGF-like" evidence="4">
    <location>
        <begin position="806"/>
        <end position="838"/>
    </location>
</feature>
<dbReference type="Proteomes" id="UP000689195">
    <property type="component" value="Unassembled WGS sequence"/>
</dbReference>
<feature type="domain" description="EGF-like" evidence="4">
    <location>
        <begin position="50"/>
        <end position="80"/>
    </location>
</feature>
<dbReference type="EMBL" id="CAJJDO010000042">
    <property type="protein sequence ID" value="CAD8165280.1"/>
    <property type="molecule type" value="Genomic_DNA"/>
</dbReference>
<protein>
    <recommendedName>
        <fullName evidence="4">EGF-like domain-containing protein</fullName>
    </recommendedName>
</protein>
<accession>A0A8S1UKA7</accession>
<dbReference type="SMART" id="SM00261">
    <property type="entry name" value="FU"/>
    <property type="match status" value="5"/>
</dbReference>
<comment type="caution">
    <text evidence="5">The sequence shown here is derived from an EMBL/GenBank/DDBJ whole genome shotgun (WGS) entry which is preliminary data.</text>
</comment>
<proteinExistence type="predicted"/>
<feature type="domain" description="EGF-like" evidence="4">
    <location>
        <begin position="653"/>
        <end position="681"/>
    </location>
</feature>
<evidence type="ECO:0000259" key="4">
    <source>
        <dbReference type="SMART" id="SM00181"/>
    </source>
</evidence>
<gene>
    <name evidence="5" type="ORF">PPENT_87.1.T0420132</name>
</gene>
<evidence type="ECO:0000313" key="6">
    <source>
        <dbReference type="Proteomes" id="UP000689195"/>
    </source>
</evidence>
<dbReference type="OrthoDB" id="409374at2759"/>
<dbReference type="PANTHER" id="PTHR39767:SF2">
    <property type="entry name" value="CHROMOSOME UNDETERMINED SCAFFOLD_1, WHOLE GENOME SHOTGUN SEQUENCE"/>
    <property type="match status" value="1"/>
</dbReference>
<dbReference type="NCBIfam" id="TIGR02232">
    <property type="entry name" value="myxo_disulf_rpt"/>
    <property type="match status" value="6"/>
</dbReference>
<keyword evidence="2" id="KW-0677">Repeat</keyword>
<name>A0A8S1UKA7_9CILI</name>
<dbReference type="InterPro" id="IPR006212">
    <property type="entry name" value="Furin_repeat"/>
</dbReference>
<evidence type="ECO:0000313" key="5">
    <source>
        <dbReference type="EMBL" id="CAD8165280.1"/>
    </source>
</evidence>
<reference evidence="5" key="1">
    <citation type="submission" date="2021-01" db="EMBL/GenBank/DDBJ databases">
        <authorList>
            <consortium name="Genoscope - CEA"/>
            <person name="William W."/>
        </authorList>
    </citation>
    <scope>NUCLEOTIDE SEQUENCE</scope>
</reference>
<keyword evidence="1" id="KW-0732">Signal</keyword>